<keyword evidence="2" id="KW-1185">Reference proteome</keyword>
<gene>
    <name evidence="1" type="ORF">CR513_35993</name>
</gene>
<sequence>MNLTKELGVEILIAKSDSHLVNSLVDLLSKLLSTKRVRNNRLVNSRNHKLPYHRQRRYLLHNSYLNLDDPILDYL</sequence>
<dbReference type="AlphaFoldDB" id="A0A371FXT3"/>
<evidence type="ECO:0000313" key="1">
    <source>
        <dbReference type="EMBL" id="RDX83126.1"/>
    </source>
</evidence>
<proteinExistence type="predicted"/>
<comment type="caution">
    <text evidence="1">The sequence shown here is derived from an EMBL/GenBank/DDBJ whole genome shotgun (WGS) entry which is preliminary data.</text>
</comment>
<reference evidence="1" key="1">
    <citation type="submission" date="2018-05" db="EMBL/GenBank/DDBJ databases">
        <title>Draft genome of Mucuna pruriens seed.</title>
        <authorList>
            <person name="Nnadi N.E."/>
            <person name="Vos R."/>
            <person name="Hasami M.H."/>
            <person name="Devisetty U.K."/>
            <person name="Aguiy J.C."/>
        </authorList>
    </citation>
    <scope>NUCLEOTIDE SEQUENCE [LARGE SCALE GENOMIC DNA]</scope>
    <source>
        <strain evidence="1">JCA_2017</strain>
    </source>
</reference>
<feature type="non-terminal residue" evidence="1">
    <location>
        <position position="1"/>
    </location>
</feature>
<dbReference type="Proteomes" id="UP000257109">
    <property type="component" value="Unassembled WGS sequence"/>
</dbReference>
<dbReference type="EMBL" id="QJKJ01007449">
    <property type="protein sequence ID" value="RDX83126.1"/>
    <property type="molecule type" value="Genomic_DNA"/>
</dbReference>
<evidence type="ECO:0000313" key="2">
    <source>
        <dbReference type="Proteomes" id="UP000257109"/>
    </source>
</evidence>
<organism evidence="1 2">
    <name type="scientific">Mucuna pruriens</name>
    <name type="common">Velvet bean</name>
    <name type="synonym">Dolichos pruriens</name>
    <dbReference type="NCBI Taxonomy" id="157652"/>
    <lineage>
        <taxon>Eukaryota</taxon>
        <taxon>Viridiplantae</taxon>
        <taxon>Streptophyta</taxon>
        <taxon>Embryophyta</taxon>
        <taxon>Tracheophyta</taxon>
        <taxon>Spermatophyta</taxon>
        <taxon>Magnoliopsida</taxon>
        <taxon>eudicotyledons</taxon>
        <taxon>Gunneridae</taxon>
        <taxon>Pentapetalae</taxon>
        <taxon>rosids</taxon>
        <taxon>fabids</taxon>
        <taxon>Fabales</taxon>
        <taxon>Fabaceae</taxon>
        <taxon>Papilionoideae</taxon>
        <taxon>50 kb inversion clade</taxon>
        <taxon>NPAAA clade</taxon>
        <taxon>indigoferoid/millettioid clade</taxon>
        <taxon>Phaseoleae</taxon>
        <taxon>Mucuna</taxon>
    </lineage>
</organism>
<name>A0A371FXT3_MUCPR</name>
<accession>A0A371FXT3</accession>
<protein>
    <submittedName>
        <fullName evidence="1">Uncharacterized protein</fullName>
    </submittedName>
</protein>